<accession>A0ABT9TWE8</accession>
<evidence type="ECO:0000256" key="3">
    <source>
        <dbReference type="HAMAP-Rule" id="MF_01384"/>
    </source>
</evidence>
<proteinExistence type="inferred from homology"/>
<comment type="subunit">
    <text evidence="3">UreD, UreF and UreG form a complex that acts as a GTP-hydrolysis-dependent molecular chaperone, activating the urease apoprotein by helping to assemble the nickel containing metallocenter of UreC. The UreE protein probably delivers the nickel.</text>
</comment>
<name>A0ABT9TWE8_PAEHA</name>
<reference evidence="4 5" key="1">
    <citation type="submission" date="2023-07" db="EMBL/GenBank/DDBJ databases">
        <title>Sorghum-associated microbial communities from plants grown in Nebraska, USA.</title>
        <authorList>
            <person name="Schachtman D."/>
        </authorList>
    </citation>
    <scope>NUCLEOTIDE SEQUENCE [LARGE SCALE GENOMIC DNA]</scope>
    <source>
        <strain evidence="4 5">CC482</strain>
    </source>
</reference>
<dbReference type="EMBL" id="JAUSSU010000001">
    <property type="protein sequence ID" value="MDQ0110770.1"/>
    <property type="molecule type" value="Genomic_DNA"/>
</dbReference>
<dbReference type="Proteomes" id="UP001229346">
    <property type="component" value="Unassembled WGS sequence"/>
</dbReference>
<dbReference type="Pfam" id="PF01774">
    <property type="entry name" value="UreD"/>
    <property type="match status" value="1"/>
</dbReference>
<keyword evidence="3" id="KW-0996">Nickel insertion</keyword>
<dbReference type="InterPro" id="IPR002669">
    <property type="entry name" value="UreD"/>
</dbReference>
<comment type="similarity">
    <text evidence="1 3">Belongs to the UreD family.</text>
</comment>
<dbReference type="PANTHER" id="PTHR33643">
    <property type="entry name" value="UREASE ACCESSORY PROTEIN D"/>
    <property type="match status" value="1"/>
</dbReference>
<evidence type="ECO:0000256" key="2">
    <source>
        <dbReference type="ARBA" id="ARBA00023186"/>
    </source>
</evidence>
<dbReference type="PANTHER" id="PTHR33643:SF1">
    <property type="entry name" value="UREASE ACCESSORY PROTEIN D"/>
    <property type="match status" value="1"/>
</dbReference>
<evidence type="ECO:0000313" key="5">
    <source>
        <dbReference type="Proteomes" id="UP001229346"/>
    </source>
</evidence>
<keyword evidence="2 3" id="KW-0143">Chaperone</keyword>
<sequence>MEPERHAADESSIGLLGISGNGQPVRVSELRASFAVAGEQTYVAGKYHTAPIKIAKAFPVDGQLAVIVMDVSPGLLSGDRYELDWTCEADAHVMLTNQSYMKVHPSMPGCGSSMRQTFELAENAVVENMPEPIMLFKNASFANETIVRLRPGAIWMQADVLCPGRTLRGERFDYMGYRNSLSVYYGEELLFAQRQRIEPRLQRLEDAGCMGEMTHLATFYLFSDRVTSAHLELLRHTLDEFSVGELSVGHTVIAGVSRTHRHGIAVTAASTAAWPLQRLMREVWHACRDGLLGKSPLRFMQTE</sequence>
<comment type="subcellular location">
    <subcellularLocation>
        <location evidence="3">Cytoplasm</location>
    </subcellularLocation>
</comment>
<protein>
    <recommendedName>
        <fullName evidence="3">Urease accessory protein UreD</fullName>
    </recommendedName>
</protein>
<comment type="caution">
    <text evidence="4">The sequence shown here is derived from an EMBL/GenBank/DDBJ whole genome shotgun (WGS) entry which is preliminary data.</text>
</comment>
<organism evidence="4 5">
    <name type="scientific">Paenibacillus harenae</name>
    <dbReference type="NCBI Taxonomy" id="306543"/>
    <lineage>
        <taxon>Bacteria</taxon>
        <taxon>Bacillati</taxon>
        <taxon>Bacillota</taxon>
        <taxon>Bacilli</taxon>
        <taxon>Bacillales</taxon>
        <taxon>Paenibacillaceae</taxon>
        <taxon>Paenibacillus</taxon>
    </lineage>
</organism>
<gene>
    <name evidence="3" type="primary">ureD</name>
    <name evidence="4" type="ORF">J2T15_000186</name>
</gene>
<dbReference type="RefSeq" id="WP_307200142.1">
    <property type="nucleotide sequence ID" value="NZ_JAUSSU010000001.1"/>
</dbReference>
<evidence type="ECO:0000256" key="1">
    <source>
        <dbReference type="ARBA" id="ARBA00007177"/>
    </source>
</evidence>
<dbReference type="HAMAP" id="MF_01384">
    <property type="entry name" value="UreD"/>
    <property type="match status" value="1"/>
</dbReference>
<keyword evidence="3" id="KW-0963">Cytoplasm</keyword>
<keyword evidence="5" id="KW-1185">Reference proteome</keyword>
<evidence type="ECO:0000313" key="4">
    <source>
        <dbReference type="EMBL" id="MDQ0110770.1"/>
    </source>
</evidence>
<comment type="function">
    <text evidence="3">Required for maturation of urease via the functional incorporation of the urease nickel metallocenter.</text>
</comment>